<name>A0A413SVK3_9BACT</name>
<protein>
    <submittedName>
        <fullName evidence="1">6-bladed beta-propeller</fullName>
    </submittedName>
</protein>
<organism evidence="1 2">
    <name type="scientific">Phocaeicola coprophilus</name>
    <dbReference type="NCBI Taxonomy" id="387090"/>
    <lineage>
        <taxon>Bacteria</taxon>
        <taxon>Pseudomonadati</taxon>
        <taxon>Bacteroidota</taxon>
        <taxon>Bacteroidia</taxon>
        <taxon>Bacteroidales</taxon>
        <taxon>Bacteroidaceae</taxon>
        <taxon>Phocaeicola</taxon>
    </lineage>
</organism>
<dbReference type="RefSeq" id="WP_118401018.1">
    <property type="nucleotide sequence ID" value="NZ_CABJGD010000050.1"/>
</dbReference>
<comment type="caution">
    <text evidence="1">The sequence shown here is derived from an EMBL/GenBank/DDBJ whole genome shotgun (WGS) entry which is preliminary data.</text>
</comment>
<dbReference type="InterPro" id="IPR011042">
    <property type="entry name" value="6-blade_b-propeller_TolB-like"/>
</dbReference>
<proteinExistence type="predicted"/>
<sequence>MKNSILFIILSFSLLSCQHKGDSTKNSTIETIPVFSNYTAELPFSAFVDTIELIPLETTEDNLIGEITRVIFNDGKYYIRSTNGMQNPKLFVFNENGKYIQKISKQGVGPGEYLDFEDFTIANDDHIVLADYKQLLHFDTEGKFLYTSKSEFPRAEGDFALFEILPTKDHAYLGVPLFPQKHLLVKVNDDGSKLDFFFDPGEKEILKSQFLKTWRGLVPSDSCYYLIYSFCDTIYSISPDMQKIASAYYIDYAPKKLPDIPVDPKDDCLSWEKKLSHLDDYLKTSSIGAGDDFLYIGITDKAYKGYLSLYSKRSKKIMTAKKLVDDMYLKGNVITVTGKRIPHNMDGNDIIWEISPRILMKGYQRLSAADRETLQQKYPAWDQICSSLKEDDNPVLFRIKVKDF</sequence>
<dbReference type="Gene3D" id="2.120.10.30">
    <property type="entry name" value="TolB, C-terminal domain"/>
    <property type="match status" value="1"/>
</dbReference>
<dbReference type="PROSITE" id="PS51257">
    <property type="entry name" value="PROKAR_LIPOPROTEIN"/>
    <property type="match status" value="1"/>
</dbReference>
<gene>
    <name evidence="1" type="ORF">DW921_14495</name>
</gene>
<evidence type="ECO:0000313" key="1">
    <source>
        <dbReference type="EMBL" id="RHA73006.1"/>
    </source>
</evidence>
<dbReference type="AlphaFoldDB" id="A0A413SVK3"/>
<evidence type="ECO:0000313" key="2">
    <source>
        <dbReference type="Proteomes" id="UP000283855"/>
    </source>
</evidence>
<dbReference type="EMBL" id="QSFT01000050">
    <property type="protein sequence ID" value="RHA73006.1"/>
    <property type="molecule type" value="Genomic_DNA"/>
</dbReference>
<accession>A0A413SVK3</accession>
<reference evidence="1 2" key="1">
    <citation type="submission" date="2018-08" db="EMBL/GenBank/DDBJ databases">
        <title>A genome reference for cultivated species of the human gut microbiota.</title>
        <authorList>
            <person name="Zou Y."/>
            <person name="Xue W."/>
            <person name="Luo G."/>
        </authorList>
    </citation>
    <scope>NUCLEOTIDE SEQUENCE [LARGE SCALE GENOMIC DNA]</scope>
    <source>
        <strain evidence="1 2">AM42-38</strain>
    </source>
</reference>
<dbReference type="Pfam" id="PF17170">
    <property type="entry name" value="DUF5128"/>
    <property type="match status" value="1"/>
</dbReference>
<dbReference type="Proteomes" id="UP000283855">
    <property type="component" value="Unassembled WGS sequence"/>
</dbReference>